<dbReference type="AlphaFoldDB" id="A0A1I2QN37"/>
<proteinExistence type="predicted"/>
<keyword evidence="2" id="KW-1185">Reference proteome</keyword>
<name>A0A1I2QN37_9CORY</name>
<dbReference type="STRING" id="185761.SAMN05660282_00537"/>
<accession>A0A1I2QN37</accession>
<evidence type="ECO:0000313" key="1">
    <source>
        <dbReference type="EMBL" id="SFG29794.1"/>
    </source>
</evidence>
<dbReference type="EMBL" id="FOPJ01000002">
    <property type="protein sequence ID" value="SFG29794.1"/>
    <property type="molecule type" value="Genomic_DNA"/>
</dbReference>
<gene>
    <name evidence="1" type="ORF">SAMN05660282_00537</name>
</gene>
<reference evidence="1 2" key="1">
    <citation type="submission" date="2016-10" db="EMBL/GenBank/DDBJ databases">
        <authorList>
            <person name="de Groot N.N."/>
        </authorList>
    </citation>
    <scope>NUCLEOTIDE SEQUENCE [LARGE SCALE GENOMIC DNA]</scope>
    <source>
        <strain>J11</strain>
        <strain evidence="2">PG 39</strain>
    </source>
</reference>
<evidence type="ECO:0000313" key="2">
    <source>
        <dbReference type="Proteomes" id="UP000199065"/>
    </source>
</evidence>
<protein>
    <submittedName>
        <fullName evidence="1">Uncharacterized protein</fullName>
    </submittedName>
</protein>
<sequence length="90" mass="10221">MLLNTENPILITTPITSRQDLYTALAHAAHPCCHTGETQNFVIPRNLDGMADLLREFCIKSIVCSDWRLDEADTKAIQEVLQDVKVRLQR</sequence>
<dbReference type="Proteomes" id="UP000199065">
    <property type="component" value="Unassembled WGS sequence"/>
</dbReference>
<organism evidence="1 2">
    <name type="scientific">Corynebacterium spheniscorum</name>
    <dbReference type="NCBI Taxonomy" id="185761"/>
    <lineage>
        <taxon>Bacteria</taxon>
        <taxon>Bacillati</taxon>
        <taxon>Actinomycetota</taxon>
        <taxon>Actinomycetes</taxon>
        <taxon>Mycobacteriales</taxon>
        <taxon>Corynebacteriaceae</taxon>
        <taxon>Corynebacterium</taxon>
    </lineage>
</organism>